<accession>E8N0B6</accession>
<dbReference type="eggNOG" id="COG1653">
    <property type="taxonomic scope" value="Bacteria"/>
</dbReference>
<dbReference type="HOGENOM" id="CLU_309660_0_0_0"/>
<dbReference type="PANTHER" id="PTHR43649">
    <property type="entry name" value="ARABINOSE-BINDING PROTEIN-RELATED"/>
    <property type="match status" value="1"/>
</dbReference>
<dbReference type="AlphaFoldDB" id="E8N0B6"/>
<dbReference type="EMBL" id="AP012029">
    <property type="protein sequence ID" value="BAJ64665.1"/>
    <property type="molecule type" value="Genomic_DNA"/>
</dbReference>
<dbReference type="Gene3D" id="3.40.190.10">
    <property type="entry name" value="Periplasmic binding protein-like II"/>
    <property type="match status" value="1"/>
</dbReference>
<keyword evidence="1" id="KW-1133">Transmembrane helix</keyword>
<sequence length="989" mass="112038">METAMPGRRSAREPEGYGGLPQNRQQVWGMLNSYRVVRVLIALVLMLGMLMPAVTSPVQAVSALPATLPQSVPGTIEIRADSLGLPLMYHPEAQDYPKPAVYVQTGDRITFEVTIAQDGEYTVWFDMAAVGDLTVNPPEGSLQVDGDFPLPEARRLVFPLFYQNTSDTFPLDRYGNEILIPQQRLIRWSRVPLRDAAFSHKYPLRIPLAAGVHTFDFRMTRESMLLGSIYLEPFQPYPSYAEYVQNHSAPDSSRVLIALEAEFPSFKNDTAVRPVNNRSLGVTPYDTYRLLLNTLGGESWVHSGSAVYYEFSVPQEGMYHITFRALQNTKSNFTSFRKITLDDQVLFDELSAVPFPYTSDWENIPLGRDEPYRIYLTEGRHVLGIEVTLAPYEQAIEKIKKVLLDINDLALEIKSLTGNQVDVYKEWNMSDYIPDLRERLLAIAADLEADVHVLSEINRGVRSQELLAYQMAIENIRFLAEDPDKMPIRLNRFSEGTGSAAQLLGSILPSLQAQPLTLDKIYIHSPDTPPEPVKIPVTTSMVEGVKRFLHSFQPVPYQSIGAGEDEIEVWVNRPRQYVDLMQTLADQQFTPQTGIKVKFSIMPNESKLALAVAAGIQPDVALGISTNIPYELAIRNALYDLRSFEDFDSFIRIYSPGSLLSYIIDDSVYAIPETQDFWVTYYRRDIMGALGLPIPQTWQEVIEILPELQRYGLNYNTPLSSGAGLKGYLVTAPYIFNHGAQLYTPDGMSGLGSEEAIQAIRFMAESFTIYGMPLTTANFYDRFRYGSIPIGISNFETYIKLLTAAPEIDGLWGMSLYPATVLPDGRQLRYATGSAQACIMFADTDKPDESWTFLKWWMSTETQKAFQQELILNYGREYLWNSANLEAFQALPIPEEHKEVILEQWQWLQEPVKLPGSYMQERELSNVWNRIVFDGANPRVAIDNAVVIINREILRKMEEFGYIQNGVRVKEIKVPSIETVKGWMENADR</sequence>
<evidence type="ECO:0000256" key="1">
    <source>
        <dbReference type="SAM" id="Phobius"/>
    </source>
</evidence>
<evidence type="ECO:0000313" key="3">
    <source>
        <dbReference type="Proteomes" id="UP000008922"/>
    </source>
</evidence>
<keyword evidence="1" id="KW-0472">Membrane</keyword>
<dbReference type="STRING" id="926569.ANT_26390"/>
<dbReference type="SUPFAM" id="SSF53850">
    <property type="entry name" value="Periplasmic binding protein-like II"/>
    <property type="match status" value="1"/>
</dbReference>
<dbReference type="Proteomes" id="UP000008922">
    <property type="component" value="Chromosome"/>
</dbReference>
<keyword evidence="1" id="KW-0812">Transmembrane</keyword>
<dbReference type="Pfam" id="PF13416">
    <property type="entry name" value="SBP_bac_8"/>
    <property type="match status" value="1"/>
</dbReference>
<gene>
    <name evidence="2" type="ordered locus">ANT_26390</name>
</gene>
<dbReference type="InterPro" id="IPR006059">
    <property type="entry name" value="SBP"/>
</dbReference>
<protein>
    <submittedName>
        <fullName evidence="2">ABC transporter substrate binding protein</fullName>
    </submittedName>
</protein>
<keyword evidence="3" id="KW-1185">Reference proteome</keyword>
<feature type="transmembrane region" description="Helical" evidence="1">
    <location>
        <begin position="36"/>
        <end position="54"/>
    </location>
</feature>
<evidence type="ECO:0000313" key="2">
    <source>
        <dbReference type="EMBL" id="BAJ64665.1"/>
    </source>
</evidence>
<dbReference type="Gene3D" id="2.60.120.260">
    <property type="entry name" value="Galactose-binding domain-like"/>
    <property type="match status" value="2"/>
</dbReference>
<organism evidence="2 3">
    <name type="scientific">Anaerolinea thermophila (strain DSM 14523 / JCM 11388 / NBRC 100420 / UNI-1)</name>
    <dbReference type="NCBI Taxonomy" id="926569"/>
    <lineage>
        <taxon>Bacteria</taxon>
        <taxon>Bacillati</taxon>
        <taxon>Chloroflexota</taxon>
        <taxon>Anaerolineae</taxon>
        <taxon>Anaerolineales</taxon>
        <taxon>Anaerolineaceae</taxon>
        <taxon>Anaerolinea</taxon>
    </lineage>
</organism>
<reference evidence="2 3" key="1">
    <citation type="submission" date="2010-12" db="EMBL/GenBank/DDBJ databases">
        <title>Whole genome sequence of Anaerolinea thermophila UNI-1.</title>
        <authorList>
            <person name="Narita-Yamada S."/>
            <person name="Kishi E."/>
            <person name="Watanabe Y."/>
            <person name="Takasaki K."/>
            <person name="Ankai A."/>
            <person name="Oguchi A."/>
            <person name="Fukui S."/>
            <person name="Takahashi M."/>
            <person name="Yashiro I."/>
            <person name="Hosoyama A."/>
            <person name="Sekiguchi Y."/>
            <person name="Hanada S."/>
            <person name="Fujita N."/>
        </authorList>
    </citation>
    <scope>NUCLEOTIDE SEQUENCE [LARGE SCALE GENOMIC DNA]</scope>
    <source>
        <strain evidence="3">DSM 14523 / JCM 11388 / NBRC 100420 / UNI-1</strain>
    </source>
</reference>
<dbReference type="InParanoid" id="E8N0B6"/>
<dbReference type="KEGG" id="atm:ANT_26390"/>
<name>E8N0B6_ANATU</name>
<proteinExistence type="predicted"/>
<dbReference type="PANTHER" id="PTHR43649:SF27">
    <property type="entry name" value="EXTRACELLULAR SOLUTE-BINDING PROTEIN FAMILY 1"/>
    <property type="match status" value="1"/>
</dbReference>
<dbReference type="InterPro" id="IPR050490">
    <property type="entry name" value="Bact_solute-bd_prot1"/>
</dbReference>